<accession>A0ABQ0A3T8</accession>
<dbReference type="SUPFAM" id="SSF53098">
    <property type="entry name" value="Ribonuclease H-like"/>
    <property type="match status" value="1"/>
</dbReference>
<name>A0ABQ0A3T8_9GAMM</name>
<gene>
    <name evidence="1" type="ORF">NBRC116591_01120</name>
</gene>
<dbReference type="InterPro" id="IPR012337">
    <property type="entry name" value="RNaseH-like_sf"/>
</dbReference>
<dbReference type="EMBL" id="BAABWN010000001">
    <property type="protein sequence ID" value="GAA6166302.1"/>
    <property type="molecule type" value="Genomic_DNA"/>
</dbReference>
<dbReference type="RefSeq" id="WP_233086649.1">
    <property type="nucleotide sequence ID" value="NZ_BAABWN010000001.1"/>
</dbReference>
<dbReference type="Gene3D" id="3.30.420.10">
    <property type="entry name" value="Ribonuclease H-like superfamily/Ribonuclease H"/>
    <property type="match status" value="1"/>
</dbReference>
<proteinExistence type="predicted"/>
<dbReference type="Proteomes" id="UP001465153">
    <property type="component" value="Unassembled WGS sequence"/>
</dbReference>
<sequence length="178" mass="20389">MSILRTAKGFAVDRHQRPPIVDVEASGFGSDSYPIEIGVVLNTGQRFSYLIKPFNDWTHWDDDAEALHGISREQLMTEGREPVEVAQELNAVLLGQTLYSDAWVVDKPWVDTLFNRAQIRRQFFVSPIEAITSEKQLEDWSYAKKRLSEELGQKIHRALNDALLIQETFVATQNSYSY</sequence>
<comment type="caution">
    <text evidence="1">The sequence shown here is derived from an EMBL/GenBank/DDBJ whole genome shotgun (WGS) entry which is preliminary data.</text>
</comment>
<organism evidence="1 2">
    <name type="scientific">Sessilibacter corallicola</name>
    <dbReference type="NCBI Taxonomy" id="2904075"/>
    <lineage>
        <taxon>Bacteria</taxon>
        <taxon>Pseudomonadati</taxon>
        <taxon>Pseudomonadota</taxon>
        <taxon>Gammaproteobacteria</taxon>
        <taxon>Cellvibrionales</taxon>
        <taxon>Cellvibrionaceae</taxon>
        <taxon>Sessilibacter</taxon>
    </lineage>
</organism>
<evidence type="ECO:0000313" key="2">
    <source>
        <dbReference type="Proteomes" id="UP001465153"/>
    </source>
</evidence>
<reference evidence="1 2" key="1">
    <citation type="submission" date="2024-04" db="EMBL/GenBank/DDBJ databases">
        <title>Draft genome sequence of Sessilibacter corallicola NBRC 116591.</title>
        <authorList>
            <person name="Miyakawa T."/>
            <person name="Kusuya Y."/>
            <person name="Miura T."/>
        </authorList>
    </citation>
    <scope>NUCLEOTIDE SEQUENCE [LARGE SCALE GENOMIC DNA]</scope>
    <source>
        <strain evidence="1 2">KU-00831-HH</strain>
    </source>
</reference>
<protein>
    <recommendedName>
        <fullName evidence="3">Exonuclease domain-containing protein</fullName>
    </recommendedName>
</protein>
<keyword evidence="2" id="KW-1185">Reference proteome</keyword>
<evidence type="ECO:0008006" key="3">
    <source>
        <dbReference type="Google" id="ProtNLM"/>
    </source>
</evidence>
<dbReference type="InterPro" id="IPR036397">
    <property type="entry name" value="RNaseH_sf"/>
</dbReference>
<evidence type="ECO:0000313" key="1">
    <source>
        <dbReference type="EMBL" id="GAA6166302.1"/>
    </source>
</evidence>